<dbReference type="RefSeq" id="WP_313915637.1">
    <property type="nucleotide sequence ID" value="NZ_CP135076.1"/>
</dbReference>
<dbReference type="InterPro" id="IPR036866">
    <property type="entry name" value="RibonucZ/Hydroxyglut_hydro"/>
</dbReference>
<dbReference type="PANTHER" id="PTHR46018">
    <property type="entry name" value="ZINC PHOSPHODIESTERASE ELAC PROTEIN 1"/>
    <property type="match status" value="1"/>
</dbReference>
<dbReference type="EMBL" id="CP135076">
    <property type="protein sequence ID" value="WNO53814.1"/>
    <property type="molecule type" value="Genomic_DNA"/>
</dbReference>
<evidence type="ECO:0000313" key="1">
    <source>
        <dbReference type="EMBL" id="WNO53814.1"/>
    </source>
</evidence>
<sequence>MRPTLHPALVNGRFGDPAVFVRRLHTREALLFDIGDITALSARDVLRVDHVCVSHMHVDHFVGFDTLLRVNIGRTRTIRVVGPPGIAAAVGHKLAAYTWDLAERYDAELQFEVTEMAPPGRIGRTRFRLSRRFAAEPRDVLDMAGDRVLDAGDFTLHAAFVEHHGQSLAFAVSEPLHVNVWRNRVEARGFDTGQWLKPLKAAVRDGASDDRPIPLPDGGKATLGELRDLVSVEAGQKLGYVADMRDTPANRAAVAELCADADLLLIEAAFAANDAAQAQRRAHLTTRAAGEIARLAGARRVEPFHFSPRYGEREADMLAEVDRAFRGP</sequence>
<reference evidence="1 2" key="1">
    <citation type="submission" date="2023-09" db="EMBL/GenBank/DDBJ databases">
        <authorList>
            <person name="Rey-Velasco X."/>
        </authorList>
    </citation>
    <scope>NUCLEOTIDE SEQUENCE [LARGE SCALE GENOMIC DNA]</scope>
    <source>
        <strain evidence="1 2">W311</strain>
    </source>
</reference>
<gene>
    <name evidence="1" type="ORF">RPR59_00715</name>
</gene>
<accession>A0ABZ0BBY0</accession>
<dbReference type="SUPFAM" id="SSF56281">
    <property type="entry name" value="Metallo-hydrolase/oxidoreductase"/>
    <property type="match status" value="1"/>
</dbReference>
<evidence type="ECO:0000313" key="2">
    <source>
        <dbReference type="Proteomes" id="UP001302249"/>
    </source>
</evidence>
<protein>
    <submittedName>
        <fullName evidence="1">MBL fold metallo-hydrolase</fullName>
    </submittedName>
</protein>
<dbReference type="Proteomes" id="UP001302249">
    <property type="component" value="Chromosome"/>
</dbReference>
<dbReference type="Gene3D" id="3.60.15.10">
    <property type="entry name" value="Ribonuclease Z/Hydroxyacylglutathione hydrolase-like"/>
    <property type="match status" value="1"/>
</dbReference>
<keyword evidence="2" id="KW-1185">Reference proteome</keyword>
<dbReference type="NCBIfam" id="NF002558">
    <property type="entry name" value="PRK02126.1"/>
    <property type="match status" value="1"/>
</dbReference>
<proteinExistence type="predicted"/>
<organism evidence="1 2">
    <name type="scientific">Stakelama saccharophila</name>
    <dbReference type="NCBI Taxonomy" id="3075605"/>
    <lineage>
        <taxon>Bacteria</taxon>
        <taxon>Pseudomonadati</taxon>
        <taxon>Pseudomonadota</taxon>
        <taxon>Alphaproteobacteria</taxon>
        <taxon>Sphingomonadales</taxon>
        <taxon>Sphingomonadaceae</taxon>
        <taxon>Stakelama</taxon>
    </lineage>
</organism>
<dbReference type="PANTHER" id="PTHR46018:SF7">
    <property type="entry name" value="RIBONUCLEASE Z"/>
    <property type="match status" value="1"/>
</dbReference>
<name>A0ABZ0BBY0_9SPHN</name>